<dbReference type="Proteomes" id="UP000297053">
    <property type="component" value="Chromosome"/>
</dbReference>
<comment type="subcellular location">
    <subcellularLocation>
        <location evidence="1">Membrane</location>
        <topology evidence="1">Multi-pass membrane protein</topology>
    </subcellularLocation>
</comment>
<organism evidence="10 11">
    <name type="scientific">Halomicrobium mukohataei</name>
    <dbReference type="NCBI Taxonomy" id="57705"/>
    <lineage>
        <taxon>Archaea</taxon>
        <taxon>Methanobacteriati</taxon>
        <taxon>Methanobacteriota</taxon>
        <taxon>Stenosarchaea group</taxon>
        <taxon>Halobacteria</taxon>
        <taxon>Halobacteriales</taxon>
        <taxon>Haloarculaceae</taxon>
        <taxon>Halomicrobium</taxon>
    </lineage>
</organism>
<sequence length="381" mass="41120">MNRTDSPTTAPSVEDLASVFQVYQVRRDGDRLLYVGRPRVQPDAVERRLWDRFRESGYEISLEREYDTDADTPMPTHGWVLVARPHSVGIDGIPWTNILLALLTTASTLLVGAVQWYHVDLGANPLGVFRAWPFVAAVLGVLAVHELGHYVASRYHGVDASLPYFIPFPTLIGTMGAVIRMKGRIPDRKALFDIGASGPLAGLVATVVVSAIGLQLDPVVTQDAIAAGSDAPVVRFHNPLLLELIAAATGTLETLRSGTIHPVVFGGWVGMFITFLNLLPVGQLDGGHIVRALYGERQETIAAAVPAALFGLAGYLYFLQDVTNAVGIWVMWGLLATGLAYAGPATPIRDSPLDSKRTLLGVFTFVLGVLCFTPVPFELVT</sequence>
<keyword evidence="6 8" id="KW-1133">Transmembrane helix</keyword>
<keyword evidence="3 8" id="KW-0812">Transmembrane</keyword>
<evidence type="ECO:0000256" key="1">
    <source>
        <dbReference type="ARBA" id="ARBA00004141"/>
    </source>
</evidence>
<name>A0A4D6KIE4_9EURY</name>
<dbReference type="Pfam" id="PF02163">
    <property type="entry name" value="Peptidase_M50"/>
    <property type="match status" value="1"/>
</dbReference>
<keyword evidence="7 8" id="KW-0472">Membrane</keyword>
<keyword evidence="2 10" id="KW-0645">Protease</keyword>
<dbReference type="PANTHER" id="PTHR31412">
    <property type="entry name" value="ZINC METALLOPROTEASE EGY1"/>
    <property type="match status" value="1"/>
</dbReference>
<evidence type="ECO:0000256" key="5">
    <source>
        <dbReference type="ARBA" id="ARBA00022946"/>
    </source>
</evidence>
<accession>A0A4D6KIE4</accession>
<evidence type="ECO:0000256" key="6">
    <source>
        <dbReference type="ARBA" id="ARBA00022989"/>
    </source>
</evidence>
<reference evidence="10 11" key="2">
    <citation type="submission" date="2019-04" db="EMBL/GenBank/DDBJ databases">
        <authorList>
            <person name="Yang S."/>
            <person name="Wei W."/>
        </authorList>
    </citation>
    <scope>NUCLEOTIDE SEQUENCE [LARGE SCALE GENOMIC DNA]</scope>
    <source>
        <strain evidence="11">ZP60</strain>
    </source>
</reference>
<dbReference type="KEGG" id="halz:E5139_09640"/>
<protein>
    <submittedName>
        <fullName evidence="10">Site-2 protease family protein</fullName>
    </submittedName>
</protein>
<feature type="transmembrane region" description="Helical" evidence="8">
    <location>
        <begin position="131"/>
        <end position="150"/>
    </location>
</feature>
<evidence type="ECO:0000313" key="11">
    <source>
        <dbReference type="Proteomes" id="UP000297053"/>
    </source>
</evidence>
<reference evidence="10 11" key="1">
    <citation type="submission" date="2019-04" db="EMBL/GenBank/DDBJ databases">
        <title>Complete genome sequence of Arthrobacter sp. ZXY-2 associated with effective atrazine degradation and salt adaptation.</title>
        <authorList>
            <person name="Zhao X."/>
        </authorList>
    </citation>
    <scope>NUCLEOTIDE SEQUENCE [LARGE SCALE GENOMIC DNA]</scope>
    <source>
        <strain evidence="11">ZP60</strain>
    </source>
</reference>
<evidence type="ECO:0000259" key="9">
    <source>
        <dbReference type="Pfam" id="PF02163"/>
    </source>
</evidence>
<dbReference type="CDD" id="cd06160">
    <property type="entry name" value="S2P-M50_like_2"/>
    <property type="match status" value="1"/>
</dbReference>
<feature type="transmembrane region" description="Helical" evidence="8">
    <location>
        <begin position="98"/>
        <end position="119"/>
    </location>
</feature>
<evidence type="ECO:0000313" key="10">
    <source>
        <dbReference type="EMBL" id="QCD65881.1"/>
    </source>
</evidence>
<dbReference type="AlphaFoldDB" id="A0A4D6KIE4"/>
<gene>
    <name evidence="10" type="ORF">E5139_09640</name>
</gene>
<evidence type="ECO:0000256" key="4">
    <source>
        <dbReference type="ARBA" id="ARBA00022801"/>
    </source>
</evidence>
<feature type="transmembrane region" description="Helical" evidence="8">
    <location>
        <begin position="162"/>
        <end position="179"/>
    </location>
</feature>
<keyword evidence="5" id="KW-0809">Transit peptide</keyword>
<dbReference type="GeneID" id="42179198"/>
<evidence type="ECO:0000256" key="2">
    <source>
        <dbReference type="ARBA" id="ARBA00022670"/>
    </source>
</evidence>
<dbReference type="GO" id="GO:0006508">
    <property type="term" value="P:proteolysis"/>
    <property type="evidence" value="ECO:0007669"/>
    <property type="project" value="UniProtKB-KW"/>
</dbReference>
<feature type="transmembrane region" description="Helical" evidence="8">
    <location>
        <begin position="326"/>
        <end position="346"/>
    </location>
</feature>
<feature type="domain" description="Peptidase M50" evidence="9">
    <location>
        <begin position="134"/>
        <end position="301"/>
    </location>
</feature>
<dbReference type="RefSeq" id="WP_015762263.1">
    <property type="nucleotide sequence ID" value="NZ_CP039375.1"/>
</dbReference>
<dbReference type="OMA" id="PMAFAGW"/>
<dbReference type="EMBL" id="CP039375">
    <property type="protein sequence ID" value="QCD65881.1"/>
    <property type="molecule type" value="Genomic_DNA"/>
</dbReference>
<keyword evidence="4" id="KW-0378">Hydrolase</keyword>
<feature type="transmembrane region" description="Helical" evidence="8">
    <location>
        <begin position="191"/>
        <end position="214"/>
    </location>
</feature>
<evidence type="ECO:0000256" key="7">
    <source>
        <dbReference type="ARBA" id="ARBA00023136"/>
    </source>
</evidence>
<dbReference type="PANTHER" id="PTHR31412:SF0">
    <property type="entry name" value="ZINC METALLOPROTEASE EGY1, CHLOROPLASTIC-RELATED"/>
    <property type="match status" value="1"/>
</dbReference>
<evidence type="ECO:0000256" key="8">
    <source>
        <dbReference type="SAM" id="Phobius"/>
    </source>
</evidence>
<evidence type="ECO:0000256" key="3">
    <source>
        <dbReference type="ARBA" id="ARBA00022692"/>
    </source>
</evidence>
<dbReference type="GO" id="GO:0008233">
    <property type="term" value="F:peptidase activity"/>
    <property type="evidence" value="ECO:0007669"/>
    <property type="project" value="UniProtKB-KW"/>
</dbReference>
<dbReference type="GO" id="GO:0016020">
    <property type="term" value="C:membrane"/>
    <property type="evidence" value="ECO:0007669"/>
    <property type="project" value="UniProtKB-SubCell"/>
</dbReference>
<dbReference type="InterPro" id="IPR008915">
    <property type="entry name" value="Peptidase_M50"/>
</dbReference>
<proteinExistence type="predicted"/>
<feature type="transmembrane region" description="Helical" evidence="8">
    <location>
        <begin position="300"/>
        <end position="320"/>
    </location>
</feature>
<feature type="transmembrane region" description="Helical" evidence="8">
    <location>
        <begin position="260"/>
        <end position="279"/>
    </location>
</feature>
<dbReference type="InterPro" id="IPR044838">
    <property type="entry name" value="EGY1-like"/>
</dbReference>
<feature type="transmembrane region" description="Helical" evidence="8">
    <location>
        <begin position="358"/>
        <end position="377"/>
    </location>
</feature>